<evidence type="ECO:0000313" key="1">
    <source>
        <dbReference type="EMBL" id="KCW68643.1"/>
    </source>
</evidence>
<dbReference type="AlphaFoldDB" id="A0A059BR44"/>
<proteinExistence type="predicted"/>
<dbReference type="Gramene" id="KCW68643">
    <property type="protein sequence ID" value="KCW68643"/>
    <property type="gene ID" value="EUGRSUZ_F02246"/>
</dbReference>
<dbReference type="EMBL" id="KK198758">
    <property type="protein sequence ID" value="KCW68643.1"/>
    <property type="molecule type" value="Genomic_DNA"/>
</dbReference>
<protein>
    <submittedName>
        <fullName evidence="1">Uncharacterized protein</fullName>
    </submittedName>
</protein>
<reference evidence="1" key="1">
    <citation type="submission" date="2013-07" db="EMBL/GenBank/DDBJ databases">
        <title>The genome of Eucalyptus grandis.</title>
        <authorList>
            <person name="Schmutz J."/>
            <person name="Hayes R."/>
            <person name="Myburg A."/>
            <person name="Tuskan G."/>
            <person name="Grattapaglia D."/>
            <person name="Rokhsar D.S."/>
        </authorList>
    </citation>
    <scope>NUCLEOTIDE SEQUENCE</scope>
    <source>
        <tissue evidence="1">Leaf extractions</tissue>
    </source>
</reference>
<gene>
    <name evidence="1" type="ORF">EUGRSUZ_F02246</name>
</gene>
<sequence length="69" mass="7740">MRTEERSTRESLCSQVRYQDRESLCSQFENEDPSVPVTACATKSLAKTNAIILRVEHIKGMSGHSNPKS</sequence>
<name>A0A059BR44_EUCGR</name>
<accession>A0A059BR44</accession>
<dbReference type="InParanoid" id="A0A059BR44"/>
<organism evidence="1">
    <name type="scientific">Eucalyptus grandis</name>
    <name type="common">Flooded gum</name>
    <dbReference type="NCBI Taxonomy" id="71139"/>
    <lineage>
        <taxon>Eukaryota</taxon>
        <taxon>Viridiplantae</taxon>
        <taxon>Streptophyta</taxon>
        <taxon>Embryophyta</taxon>
        <taxon>Tracheophyta</taxon>
        <taxon>Spermatophyta</taxon>
        <taxon>Magnoliopsida</taxon>
        <taxon>eudicotyledons</taxon>
        <taxon>Gunneridae</taxon>
        <taxon>Pentapetalae</taxon>
        <taxon>rosids</taxon>
        <taxon>malvids</taxon>
        <taxon>Myrtales</taxon>
        <taxon>Myrtaceae</taxon>
        <taxon>Myrtoideae</taxon>
        <taxon>Eucalypteae</taxon>
        <taxon>Eucalyptus</taxon>
    </lineage>
</organism>